<evidence type="ECO:0008006" key="9">
    <source>
        <dbReference type="Google" id="ProtNLM"/>
    </source>
</evidence>
<dbReference type="PANTHER" id="PTHR47338:SF27">
    <property type="entry name" value="ZN(II)2CYS6 TRANSCRIPTION FACTOR (EUROFUNG)"/>
    <property type="match status" value="1"/>
</dbReference>
<protein>
    <recommendedName>
        <fullName evidence="9">Transcription factor domain-containing protein</fullName>
    </recommendedName>
</protein>
<keyword evidence="8" id="KW-1185">Reference proteome</keyword>
<dbReference type="PANTHER" id="PTHR47338">
    <property type="entry name" value="ZN(II)2CYS6 TRANSCRIPTION FACTOR (EUROFUNG)-RELATED"/>
    <property type="match status" value="1"/>
</dbReference>
<dbReference type="AlphaFoldDB" id="A0A427YG89"/>
<gene>
    <name evidence="7" type="ORF">EHS25_001340</name>
</gene>
<evidence type="ECO:0000256" key="3">
    <source>
        <dbReference type="ARBA" id="ARBA00023015"/>
    </source>
</evidence>
<name>A0A427YG89_9TREE</name>
<feature type="compositionally biased region" description="Polar residues" evidence="6">
    <location>
        <begin position="88"/>
        <end position="99"/>
    </location>
</feature>
<dbReference type="EMBL" id="RSCD01000011">
    <property type="protein sequence ID" value="RSH90007.1"/>
    <property type="molecule type" value="Genomic_DNA"/>
</dbReference>
<evidence type="ECO:0000256" key="5">
    <source>
        <dbReference type="ARBA" id="ARBA00023242"/>
    </source>
</evidence>
<sequence>MTPAARARAGGTRSVRESSNVSADGVYEGSVSLAADLAEHAERRSDNNEPNTSFGADSTLSASSAHGSAAGPTSSRLTPESRTEGPNVGSSLPDGSQLPSSDELDVYTEAFFSNVYPYQANAFLHRGTFKQDVRDGRVSALVLFALCALVKRFVLGGDTAKEPEGDSQARSWSQTATNRLLLSNKISVDNVITAILLAKHAVCSGNYSQAFSLTAVANRQAVALGLHKELSVSDGTAWTEREARRRIMFYVQIQSPCEEYNFQLAVSTSAEVANLEGLDGASGDSRSQHQVGIMVPPWEPSSTFNACLRKLQSWRESLPERFMLSREVIFVRDGTDALAPLVMLHLWYHQIHCELFRIALPGYSESAGPETLADAPTGWLDKVRDDCRRHARSVAEVLALVNSNIKGSSFRILDPSLPMIVYNSLRLQLECISLTYPDVVSREREFELMGGDADVLLTLVQRMSGFFHPARLLLRETKRILVRYGVSFFGDLDGDVGEPQHVWFKRLKDVDDVETPVANEDLFNLLFGDLGWEVAPFGLNLDLPDWPAHAGNNLAMSQSLATEPGGVSYEPPPVALSFLRNDAAEGGPCVRPFWNDHSPSPFPVTGVDGLTPLLDMTL</sequence>
<dbReference type="OrthoDB" id="2123952at2759"/>
<feature type="compositionally biased region" description="Low complexity" evidence="6">
    <location>
        <begin position="1"/>
        <end position="11"/>
    </location>
</feature>
<comment type="subcellular location">
    <subcellularLocation>
        <location evidence="1">Nucleus</location>
    </subcellularLocation>
</comment>
<dbReference type="GO" id="GO:0046872">
    <property type="term" value="F:metal ion binding"/>
    <property type="evidence" value="ECO:0007669"/>
    <property type="project" value="UniProtKB-KW"/>
</dbReference>
<keyword evidence="4" id="KW-0804">Transcription</keyword>
<feature type="compositionally biased region" description="Basic and acidic residues" evidence="6">
    <location>
        <begin position="37"/>
        <end position="47"/>
    </location>
</feature>
<evidence type="ECO:0000313" key="7">
    <source>
        <dbReference type="EMBL" id="RSH90007.1"/>
    </source>
</evidence>
<dbReference type="GO" id="GO:0005634">
    <property type="term" value="C:nucleus"/>
    <property type="evidence" value="ECO:0007669"/>
    <property type="project" value="UniProtKB-SubCell"/>
</dbReference>
<keyword evidence="3" id="KW-0805">Transcription regulation</keyword>
<reference evidence="7 8" key="1">
    <citation type="submission" date="2018-11" db="EMBL/GenBank/DDBJ databases">
        <title>Genome sequence of Saitozyma podzolica DSM 27192.</title>
        <authorList>
            <person name="Aliyu H."/>
            <person name="Gorte O."/>
            <person name="Ochsenreither K."/>
        </authorList>
    </citation>
    <scope>NUCLEOTIDE SEQUENCE [LARGE SCALE GENOMIC DNA]</scope>
    <source>
        <strain evidence="7 8">DSM 27192</strain>
    </source>
</reference>
<accession>A0A427YG89</accession>
<feature type="region of interest" description="Disordered" evidence="6">
    <location>
        <begin position="1"/>
        <end position="99"/>
    </location>
</feature>
<evidence type="ECO:0000313" key="8">
    <source>
        <dbReference type="Proteomes" id="UP000279259"/>
    </source>
</evidence>
<dbReference type="CDD" id="cd12148">
    <property type="entry name" value="fungal_TF_MHR"/>
    <property type="match status" value="1"/>
</dbReference>
<dbReference type="InterPro" id="IPR050815">
    <property type="entry name" value="TF_fung"/>
</dbReference>
<evidence type="ECO:0000256" key="2">
    <source>
        <dbReference type="ARBA" id="ARBA00022723"/>
    </source>
</evidence>
<evidence type="ECO:0000256" key="6">
    <source>
        <dbReference type="SAM" id="MobiDB-lite"/>
    </source>
</evidence>
<evidence type="ECO:0000256" key="4">
    <source>
        <dbReference type="ARBA" id="ARBA00023163"/>
    </source>
</evidence>
<dbReference type="STRING" id="1890683.A0A427YG89"/>
<organism evidence="7 8">
    <name type="scientific">Saitozyma podzolica</name>
    <dbReference type="NCBI Taxonomy" id="1890683"/>
    <lineage>
        <taxon>Eukaryota</taxon>
        <taxon>Fungi</taxon>
        <taxon>Dikarya</taxon>
        <taxon>Basidiomycota</taxon>
        <taxon>Agaricomycotina</taxon>
        <taxon>Tremellomycetes</taxon>
        <taxon>Tremellales</taxon>
        <taxon>Trimorphomycetaceae</taxon>
        <taxon>Saitozyma</taxon>
    </lineage>
</organism>
<evidence type="ECO:0000256" key="1">
    <source>
        <dbReference type="ARBA" id="ARBA00004123"/>
    </source>
</evidence>
<comment type="caution">
    <text evidence="7">The sequence shown here is derived from an EMBL/GenBank/DDBJ whole genome shotgun (WGS) entry which is preliminary data.</text>
</comment>
<proteinExistence type="predicted"/>
<dbReference type="Proteomes" id="UP000279259">
    <property type="component" value="Unassembled WGS sequence"/>
</dbReference>
<feature type="compositionally biased region" description="Low complexity" evidence="6">
    <location>
        <begin position="58"/>
        <end position="75"/>
    </location>
</feature>
<keyword evidence="2" id="KW-0479">Metal-binding</keyword>
<dbReference type="GO" id="GO:0000981">
    <property type="term" value="F:DNA-binding transcription factor activity, RNA polymerase II-specific"/>
    <property type="evidence" value="ECO:0007669"/>
    <property type="project" value="InterPro"/>
</dbReference>
<keyword evidence="5" id="KW-0539">Nucleus</keyword>